<sequence>MSTLDRIPIDVKALRKTSQLDEETWLSGSANLDDSSKSSSQGEANNVDEWLKGAALTVDFQTRSALSRSLQRHAARKKKRKSEKLLLQRLSSGSSDLSEIKETILEGELNADENQTRRRCDCEPHHSSVATSTGGDIAEPPELSSNFTLMSFSDEQHLKEKKSVYEATQKDEYFEEHQKSAMISNWRHEEDNIVDGDQSVQMIMSNTLKVSTTECQSMNEESDDEFYDATSDFSDDVQTPTIHSSKHIAPPHPHLHSTPITADVETRAVEKLNPVSSSLGALVECCEKPGDVDDHQNEICEADIRIVTAGPLSSSDFTPQGVSFPKHPVTARVPPIMVREVDQPVSQLEYASELRRMSSPLSKKTPSDSPDLEDIKQIAEQQENALKEERLRLRRKSSSNSDGGRLKSPGDPSVMNTSPTQPFRITSSLVSSRSVDFSNNNNQLMASRPSGISHLSRLPTPIRRLPVCARPGVHGGFRSARFSRMGPRDFAGGSTPSINAREMRSTDSRSECGEGTPNSRKWADEIF</sequence>
<feature type="compositionally biased region" description="Polar residues" evidence="1">
    <location>
        <begin position="359"/>
        <end position="368"/>
    </location>
</feature>
<feature type="region of interest" description="Disordered" evidence="1">
    <location>
        <begin position="484"/>
        <end position="527"/>
    </location>
</feature>
<feature type="region of interest" description="Disordered" evidence="1">
    <location>
        <begin position="385"/>
        <end position="420"/>
    </location>
</feature>
<dbReference type="EMBL" id="JBGFUD010000742">
    <property type="protein sequence ID" value="MFH4975152.1"/>
    <property type="molecule type" value="Genomic_DNA"/>
</dbReference>
<feature type="region of interest" description="Disordered" evidence="1">
    <location>
        <begin position="353"/>
        <end position="372"/>
    </location>
</feature>
<name>A0ABD6EEN9_9BILA</name>
<reference evidence="2 3" key="1">
    <citation type="submission" date="2024-08" db="EMBL/GenBank/DDBJ databases">
        <title>Gnathostoma spinigerum genome.</title>
        <authorList>
            <person name="Gonzalez-Bertolin B."/>
            <person name="Monzon S."/>
            <person name="Zaballos A."/>
            <person name="Jimenez P."/>
            <person name="Dekumyoy P."/>
            <person name="Varona S."/>
            <person name="Cuesta I."/>
            <person name="Sumanam S."/>
            <person name="Adisakwattana P."/>
            <person name="Gasser R.B."/>
            <person name="Hernandez-Gonzalez A."/>
            <person name="Young N.D."/>
            <person name="Perteguer M.J."/>
        </authorList>
    </citation>
    <scope>NUCLEOTIDE SEQUENCE [LARGE SCALE GENOMIC DNA]</scope>
    <source>
        <strain evidence="2">AL3</strain>
        <tissue evidence="2">Liver</tissue>
    </source>
</reference>
<accession>A0ABD6EEN9</accession>
<gene>
    <name evidence="2" type="ORF">AB6A40_001861</name>
</gene>
<dbReference type="AlphaFoldDB" id="A0ABD6EEN9"/>
<feature type="region of interest" description="Disordered" evidence="1">
    <location>
        <begin position="116"/>
        <end position="139"/>
    </location>
</feature>
<evidence type="ECO:0000313" key="2">
    <source>
        <dbReference type="EMBL" id="MFH4975152.1"/>
    </source>
</evidence>
<proteinExistence type="predicted"/>
<keyword evidence="3" id="KW-1185">Reference proteome</keyword>
<feature type="compositionally biased region" description="Basic and acidic residues" evidence="1">
    <location>
        <begin position="116"/>
        <end position="126"/>
    </location>
</feature>
<organism evidence="2 3">
    <name type="scientific">Gnathostoma spinigerum</name>
    <dbReference type="NCBI Taxonomy" id="75299"/>
    <lineage>
        <taxon>Eukaryota</taxon>
        <taxon>Metazoa</taxon>
        <taxon>Ecdysozoa</taxon>
        <taxon>Nematoda</taxon>
        <taxon>Chromadorea</taxon>
        <taxon>Rhabditida</taxon>
        <taxon>Spirurina</taxon>
        <taxon>Gnathostomatomorpha</taxon>
        <taxon>Gnathostomatoidea</taxon>
        <taxon>Gnathostomatidae</taxon>
        <taxon>Gnathostoma</taxon>
    </lineage>
</organism>
<protein>
    <submittedName>
        <fullName evidence="2">Uncharacterized protein</fullName>
    </submittedName>
</protein>
<evidence type="ECO:0000256" key="1">
    <source>
        <dbReference type="SAM" id="MobiDB-lite"/>
    </source>
</evidence>
<evidence type="ECO:0000313" key="3">
    <source>
        <dbReference type="Proteomes" id="UP001608902"/>
    </source>
</evidence>
<dbReference type="Proteomes" id="UP001608902">
    <property type="component" value="Unassembled WGS sequence"/>
</dbReference>
<feature type="compositionally biased region" description="Basic and acidic residues" evidence="1">
    <location>
        <begin position="501"/>
        <end position="512"/>
    </location>
</feature>
<comment type="caution">
    <text evidence="2">The sequence shown here is derived from an EMBL/GenBank/DDBJ whole genome shotgun (WGS) entry which is preliminary data.</text>
</comment>